<sequence length="277" mass="29787">MQNGILTGEQSEAPPAPEASGPKYVGAVENALRILRHLAAAHRPEGAAAIARATGINASTAFNILRTLVKEELVSVDPDAKTYRLGLGVLELSAPLLGANQADLIRPALTRLSDEHRVLMTLWRFIEGERMVATDRVMAHDMVRVDIVPGSRLPSFLGAVGRCYAACLDLDREALRARLAPLRWHRAPAFEDFAADVEAARVSGLAVDRGQLFPSVDIAAAVIRDHRGRPRYGLSGITVAGLIAPPEFERMAEALRDEADRISATLFGAPPRGTPVA</sequence>
<keyword evidence="1" id="KW-0805">Transcription regulation</keyword>
<dbReference type="GO" id="GO:0003677">
    <property type="term" value="F:DNA binding"/>
    <property type="evidence" value="ECO:0007669"/>
    <property type="project" value="UniProtKB-KW"/>
</dbReference>
<feature type="compositionally biased region" description="Polar residues" evidence="4">
    <location>
        <begin position="1"/>
        <end position="10"/>
    </location>
</feature>
<reference evidence="7 8" key="1">
    <citation type="submission" date="2016-10" db="EMBL/GenBank/DDBJ databases">
        <authorList>
            <person name="de Groot N.N."/>
        </authorList>
    </citation>
    <scope>NUCLEOTIDE SEQUENCE [LARGE SCALE GENOMIC DNA]</scope>
    <source>
        <strain evidence="7 8">DSM 17890</strain>
    </source>
</reference>
<dbReference type="GO" id="GO:0045892">
    <property type="term" value="P:negative regulation of DNA-templated transcription"/>
    <property type="evidence" value="ECO:0007669"/>
    <property type="project" value="TreeGrafter"/>
</dbReference>
<evidence type="ECO:0000256" key="3">
    <source>
        <dbReference type="ARBA" id="ARBA00023163"/>
    </source>
</evidence>
<dbReference type="STRING" id="356660.SAMN05444336_101580"/>
<dbReference type="Gene3D" id="3.30.450.40">
    <property type="match status" value="1"/>
</dbReference>
<dbReference type="EMBL" id="FNMZ01000001">
    <property type="protein sequence ID" value="SDW27850.1"/>
    <property type="molecule type" value="Genomic_DNA"/>
</dbReference>
<dbReference type="PANTHER" id="PTHR30136:SF24">
    <property type="entry name" value="HTH-TYPE TRANSCRIPTIONAL REPRESSOR ALLR"/>
    <property type="match status" value="1"/>
</dbReference>
<keyword evidence="2" id="KW-0238">DNA-binding</keyword>
<evidence type="ECO:0000313" key="8">
    <source>
        <dbReference type="Proteomes" id="UP000199118"/>
    </source>
</evidence>
<dbReference type="Proteomes" id="UP000199118">
    <property type="component" value="Unassembled WGS sequence"/>
</dbReference>
<dbReference type="RefSeq" id="WP_092679611.1">
    <property type="nucleotide sequence ID" value="NZ_FNMZ01000001.1"/>
</dbReference>
<dbReference type="InterPro" id="IPR005471">
    <property type="entry name" value="Tscrpt_reg_IclR_N"/>
</dbReference>
<evidence type="ECO:0000259" key="6">
    <source>
        <dbReference type="PROSITE" id="PS51078"/>
    </source>
</evidence>
<dbReference type="InterPro" id="IPR014757">
    <property type="entry name" value="Tscrpt_reg_IclR_C"/>
</dbReference>
<keyword evidence="8" id="KW-1185">Reference proteome</keyword>
<feature type="domain" description="HTH iclR-type" evidence="5">
    <location>
        <begin position="25"/>
        <end position="87"/>
    </location>
</feature>
<dbReference type="Pfam" id="PF01614">
    <property type="entry name" value="IclR_C"/>
    <property type="match status" value="1"/>
</dbReference>
<name>A0A1H2S8I9_9RHOB</name>
<evidence type="ECO:0000256" key="1">
    <source>
        <dbReference type="ARBA" id="ARBA00023015"/>
    </source>
</evidence>
<evidence type="ECO:0000313" key="7">
    <source>
        <dbReference type="EMBL" id="SDW27850.1"/>
    </source>
</evidence>
<dbReference type="OrthoDB" id="6057486at2"/>
<dbReference type="InterPro" id="IPR036388">
    <property type="entry name" value="WH-like_DNA-bd_sf"/>
</dbReference>
<accession>A0A1H2S8I9</accession>
<dbReference type="SUPFAM" id="SSF46785">
    <property type="entry name" value="Winged helix' DNA-binding domain"/>
    <property type="match status" value="1"/>
</dbReference>
<dbReference type="SMART" id="SM00346">
    <property type="entry name" value="HTH_ICLR"/>
    <property type="match status" value="1"/>
</dbReference>
<dbReference type="InterPro" id="IPR036390">
    <property type="entry name" value="WH_DNA-bd_sf"/>
</dbReference>
<gene>
    <name evidence="7" type="ORF">SAMN05444336_101580</name>
</gene>
<organism evidence="7 8">
    <name type="scientific">Albimonas donghaensis</name>
    <dbReference type="NCBI Taxonomy" id="356660"/>
    <lineage>
        <taxon>Bacteria</taxon>
        <taxon>Pseudomonadati</taxon>
        <taxon>Pseudomonadota</taxon>
        <taxon>Alphaproteobacteria</taxon>
        <taxon>Rhodobacterales</taxon>
        <taxon>Paracoccaceae</taxon>
        <taxon>Albimonas</taxon>
    </lineage>
</organism>
<dbReference type="AlphaFoldDB" id="A0A1H2S8I9"/>
<dbReference type="Gene3D" id="1.10.10.10">
    <property type="entry name" value="Winged helix-like DNA-binding domain superfamily/Winged helix DNA-binding domain"/>
    <property type="match status" value="1"/>
</dbReference>
<evidence type="ECO:0000256" key="2">
    <source>
        <dbReference type="ARBA" id="ARBA00023125"/>
    </source>
</evidence>
<evidence type="ECO:0000256" key="4">
    <source>
        <dbReference type="SAM" id="MobiDB-lite"/>
    </source>
</evidence>
<evidence type="ECO:0000259" key="5">
    <source>
        <dbReference type="PROSITE" id="PS51077"/>
    </source>
</evidence>
<keyword evidence="3" id="KW-0804">Transcription</keyword>
<dbReference type="InterPro" id="IPR029016">
    <property type="entry name" value="GAF-like_dom_sf"/>
</dbReference>
<dbReference type="PROSITE" id="PS51078">
    <property type="entry name" value="ICLR_ED"/>
    <property type="match status" value="1"/>
</dbReference>
<dbReference type="PROSITE" id="PS51077">
    <property type="entry name" value="HTH_ICLR"/>
    <property type="match status" value="1"/>
</dbReference>
<feature type="domain" description="IclR-ED" evidence="6">
    <location>
        <begin position="88"/>
        <end position="268"/>
    </location>
</feature>
<dbReference type="SUPFAM" id="SSF55781">
    <property type="entry name" value="GAF domain-like"/>
    <property type="match status" value="1"/>
</dbReference>
<dbReference type="Pfam" id="PF09339">
    <property type="entry name" value="HTH_IclR"/>
    <property type="match status" value="1"/>
</dbReference>
<dbReference type="GO" id="GO:0003700">
    <property type="term" value="F:DNA-binding transcription factor activity"/>
    <property type="evidence" value="ECO:0007669"/>
    <property type="project" value="TreeGrafter"/>
</dbReference>
<dbReference type="PANTHER" id="PTHR30136">
    <property type="entry name" value="HELIX-TURN-HELIX TRANSCRIPTIONAL REGULATOR, ICLR FAMILY"/>
    <property type="match status" value="1"/>
</dbReference>
<feature type="region of interest" description="Disordered" evidence="4">
    <location>
        <begin position="1"/>
        <end position="22"/>
    </location>
</feature>
<protein>
    <submittedName>
        <fullName evidence="7">Transcriptional regulator, IclR family</fullName>
    </submittedName>
</protein>
<proteinExistence type="predicted"/>
<dbReference type="InterPro" id="IPR050707">
    <property type="entry name" value="HTH_MetabolicPath_Reg"/>
</dbReference>